<reference evidence="2 3" key="1">
    <citation type="submission" date="2013-09" db="EMBL/GenBank/DDBJ databases">
        <title>Corchorus capsularis genome sequencing.</title>
        <authorList>
            <person name="Alam M."/>
            <person name="Haque M.S."/>
            <person name="Islam M.S."/>
            <person name="Emdad E.M."/>
            <person name="Islam M.M."/>
            <person name="Ahmed B."/>
            <person name="Halim A."/>
            <person name="Hossen Q.M.M."/>
            <person name="Hossain M.Z."/>
            <person name="Ahmed R."/>
            <person name="Khan M.M."/>
            <person name="Islam R."/>
            <person name="Rashid M.M."/>
            <person name="Khan S.A."/>
            <person name="Rahman M.S."/>
            <person name="Alam M."/>
        </authorList>
    </citation>
    <scope>NUCLEOTIDE SEQUENCE [LARGE SCALE GENOMIC DNA]</scope>
    <source>
        <strain evidence="3">cv. CVL-1</strain>
        <tissue evidence="2">Whole seedling</tissue>
    </source>
</reference>
<dbReference type="Gramene" id="OMO71179">
    <property type="protein sequence ID" value="OMO71179"/>
    <property type="gene ID" value="CCACVL1_18394"/>
</dbReference>
<name>A0A1R3HLG2_COCAP</name>
<feature type="region of interest" description="Disordered" evidence="1">
    <location>
        <begin position="67"/>
        <end position="108"/>
    </location>
</feature>
<accession>A0A1R3HLG2</accession>
<protein>
    <submittedName>
        <fullName evidence="2">Uncharacterized protein</fullName>
    </submittedName>
</protein>
<dbReference type="AlphaFoldDB" id="A0A1R3HLG2"/>
<dbReference type="EMBL" id="AWWV01011692">
    <property type="protein sequence ID" value="OMO71179.1"/>
    <property type="molecule type" value="Genomic_DNA"/>
</dbReference>
<feature type="region of interest" description="Disordered" evidence="1">
    <location>
        <begin position="1"/>
        <end position="51"/>
    </location>
</feature>
<evidence type="ECO:0000313" key="3">
    <source>
        <dbReference type="Proteomes" id="UP000188268"/>
    </source>
</evidence>
<feature type="compositionally biased region" description="Basic and acidic residues" evidence="1">
    <location>
        <begin position="83"/>
        <end position="95"/>
    </location>
</feature>
<gene>
    <name evidence="2" type="ORF">CCACVL1_18394</name>
</gene>
<evidence type="ECO:0000313" key="2">
    <source>
        <dbReference type="EMBL" id="OMO71179.1"/>
    </source>
</evidence>
<keyword evidence="3" id="KW-1185">Reference proteome</keyword>
<feature type="compositionally biased region" description="Basic and acidic residues" evidence="1">
    <location>
        <begin position="34"/>
        <end position="51"/>
    </location>
</feature>
<sequence>MQDLEKWGQAKKRKRPYTSVQDSHKQSDAPRAYHGFEEHNGANGDHASDKLGDVSDIQEAAMVDPGLKGSMEEHGEDANAQDRPLHGGIAHDRPWHVPIAQDRAQPAI</sequence>
<evidence type="ECO:0000256" key="1">
    <source>
        <dbReference type="SAM" id="MobiDB-lite"/>
    </source>
</evidence>
<organism evidence="2 3">
    <name type="scientific">Corchorus capsularis</name>
    <name type="common">Jute</name>
    <dbReference type="NCBI Taxonomy" id="210143"/>
    <lineage>
        <taxon>Eukaryota</taxon>
        <taxon>Viridiplantae</taxon>
        <taxon>Streptophyta</taxon>
        <taxon>Embryophyta</taxon>
        <taxon>Tracheophyta</taxon>
        <taxon>Spermatophyta</taxon>
        <taxon>Magnoliopsida</taxon>
        <taxon>eudicotyledons</taxon>
        <taxon>Gunneridae</taxon>
        <taxon>Pentapetalae</taxon>
        <taxon>rosids</taxon>
        <taxon>malvids</taxon>
        <taxon>Malvales</taxon>
        <taxon>Malvaceae</taxon>
        <taxon>Grewioideae</taxon>
        <taxon>Apeibeae</taxon>
        <taxon>Corchorus</taxon>
    </lineage>
</organism>
<comment type="caution">
    <text evidence="2">The sequence shown here is derived from an EMBL/GenBank/DDBJ whole genome shotgun (WGS) entry which is preliminary data.</text>
</comment>
<proteinExistence type="predicted"/>
<dbReference type="Proteomes" id="UP000188268">
    <property type="component" value="Unassembled WGS sequence"/>
</dbReference>